<dbReference type="Gene3D" id="2.30.42.10">
    <property type="match status" value="1"/>
</dbReference>
<evidence type="ECO:0000259" key="8">
    <source>
        <dbReference type="PROSITE" id="PS50106"/>
    </source>
</evidence>
<dbReference type="InterPro" id="IPR001478">
    <property type="entry name" value="PDZ"/>
</dbReference>
<protein>
    <submittedName>
        <fullName evidence="9">M48 family metallopeptidase</fullName>
    </submittedName>
</protein>
<dbReference type="Gene3D" id="3.30.2010.10">
    <property type="entry name" value="Metalloproteases ('zincins'), catalytic domain"/>
    <property type="match status" value="1"/>
</dbReference>
<reference evidence="9 10" key="1">
    <citation type="submission" date="2023-11" db="EMBL/GenBank/DDBJ databases">
        <title>MicrobeMod: A computational toolkit for identifying prokaryotic methylation and restriction-modification with nanopore sequencing.</title>
        <authorList>
            <person name="Crits-Christoph A."/>
            <person name="Kang S.C."/>
            <person name="Lee H."/>
            <person name="Ostrov N."/>
        </authorList>
    </citation>
    <scope>NUCLEOTIDE SEQUENCE [LARGE SCALE GENOMIC DNA]</scope>
    <source>
        <strain evidence="9 10">ATCC 14820</strain>
    </source>
</reference>
<sequence length="337" mass="35122">MVSTLRAGLRLALVALLVGAAAPPPSQAPSPAAFEALRQADLRVASVGYRLATANAAICLDHQPGLGLQLHSLGQYGVDARAAARAAFGFETGVAVEGVVPGSTAAAAGVRNGDSLVSINGAAVSAALPGATVPPSTAERDRVEAQLERLPQAAPLTLGVKRGVQEQTLVVTPVPACRSAFEVLLGAGNDSAADGAIIQIDAGLLDSLSDDELAVVLAHELSHNILRHRARLEAAGAHWGILAEIGKNGRLMGQAEIEADRLSVYLLANAHYDPFSAGRFWRGAGRKLDFGILRSRIYLSWKDRAALLDREAATIPTGAKLPYRPPLIDLATTPMTR</sequence>
<dbReference type="RefSeq" id="WP_319625226.1">
    <property type="nucleotide sequence ID" value="NZ_JAWXXV010000003.1"/>
</dbReference>
<keyword evidence="5 6" id="KW-0482">Metalloprotease</keyword>
<feature type="signal peptide" evidence="7">
    <location>
        <begin position="1"/>
        <end position="28"/>
    </location>
</feature>
<organism evidence="9 10">
    <name type="scientific">Sphingomonas echinoides</name>
    <dbReference type="NCBI Taxonomy" id="59803"/>
    <lineage>
        <taxon>Bacteria</taxon>
        <taxon>Pseudomonadati</taxon>
        <taxon>Pseudomonadota</taxon>
        <taxon>Alphaproteobacteria</taxon>
        <taxon>Sphingomonadales</taxon>
        <taxon>Sphingomonadaceae</taxon>
        <taxon>Sphingomonas</taxon>
    </lineage>
</organism>
<dbReference type="Pfam" id="PF01435">
    <property type="entry name" value="Peptidase_M48"/>
    <property type="match status" value="1"/>
</dbReference>
<evidence type="ECO:0000256" key="3">
    <source>
        <dbReference type="ARBA" id="ARBA00022801"/>
    </source>
</evidence>
<keyword evidence="3 6" id="KW-0378">Hydrolase</keyword>
<evidence type="ECO:0000256" key="5">
    <source>
        <dbReference type="ARBA" id="ARBA00023049"/>
    </source>
</evidence>
<evidence type="ECO:0000256" key="1">
    <source>
        <dbReference type="ARBA" id="ARBA00022670"/>
    </source>
</evidence>
<keyword evidence="2" id="KW-0479">Metal-binding</keyword>
<dbReference type="EMBL" id="JAWXXV010000003">
    <property type="protein sequence ID" value="MDX5986636.1"/>
    <property type="molecule type" value="Genomic_DNA"/>
</dbReference>
<dbReference type="SUPFAM" id="SSF50156">
    <property type="entry name" value="PDZ domain-like"/>
    <property type="match status" value="1"/>
</dbReference>
<evidence type="ECO:0000313" key="10">
    <source>
        <dbReference type="Proteomes" id="UP001279660"/>
    </source>
</evidence>
<evidence type="ECO:0000313" key="9">
    <source>
        <dbReference type="EMBL" id="MDX5986636.1"/>
    </source>
</evidence>
<evidence type="ECO:0000256" key="2">
    <source>
        <dbReference type="ARBA" id="ARBA00022723"/>
    </source>
</evidence>
<comment type="cofactor">
    <cofactor evidence="6">
        <name>Zn(2+)</name>
        <dbReference type="ChEBI" id="CHEBI:29105"/>
    </cofactor>
    <text evidence="6">Binds 1 zinc ion per subunit.</text>
</comment>
<keyword evidence="7" id="KW-0732">Signal</keyword>
<dbReference type="Proteomes" id="UP001279660">
    <property type="component" value="Unassembled WGS sequence"/>
</dbReference>
<dbReference type="CDD" id="cd07342">
    <property type="entry name" value="M48C_Oma1_like"/>
    <property type="match status" value="1"/>
</dbReference>
<evidence type="ECO:0000256" key="4">
    <source>
        <dbReference type="ARBA" id="ARBA00022833"/>
    </source>
</evidence>
<comment type="similarity">
    <text evidence="6">Belongs to the peptidase M48 family.</text>
</comment>
<keyword evidence="4 6" id="KW-0862">Zinc</keyword>
<dbReference type="InterPro" id="IPR036034">
    <property type="entry name" value="PDZ_sf"/>
</dbReference>
<gene>
    <name evidence="9" type="ORF">SIL82_20470</name>
</gene>
<accession>A0ABU4PR70</accession>
<dbReference type="PANTHER" id="PTHR22726:SF1">
    <property type="entry name" value="METALLOENDOPEPTIDASE OMA1, MITOCHONDRIAL"/>
    <property type="match status" value="1"/>
</dbReference>
<dbReference type="Pfam" id="PF00595">
    <property type="entry name" value="PDZ"/>
    <property type="match status" value="1"/>
</dbReference>
<proteinExistence type="inferred from homology"/>
<dbReference type="InterPro" id="IPR001915">
    <property type="entry name" value="Peptidase_M48"/>
</dbReference>
<feature type="domain" description="PDZ" evidence="8">
    <location>
        <begin position="65"/>
        <end position="125"/>
    </location>
</feature>
<dbReference type="InterPro" id="IPR051156">
    <property type="entry name" value="Mito/Outer_Membr_Metalloprot"/>
</dbReference>
<dbReference type="PANTHER" id="PTHR22726">
    <property type="entry name" value="METALLOENDOPEPTIDASE OMA1"/>
    <property type="match status" value="1"/>
</dbReference>
<name>A0ABU4PR70_9SPHN</name>
<keyword evidence="1 6" id="KW-0645">Protease</keyword>
<dbReference type="PROSITE" id="PS50106">
    <property type="entry name" value="PDZ"/>
    <property type="match status" value="1"/>
</dbReference>
<evidence type="ECO:0000256" key="7">
    <source>
        <dbReference type="SAM" id="SignalP"/>
    </source>
</evidence>
<keyword evidence="10" id="KW-1185">Reference proteome</keyword>
<comment type="caution">
    <text evidence="9">The sequence shown here is derived from an EMBL/GenBank/DDBJ whole genome shotgun (WGS) entry which is preliminary data.</text>
</comment>
<evidence type="ECO:0000256" key="6">
    <source>
        <dbReference type="RuleBase" id="RU003983"/>
    </source>
</evidence>
<feature type="chain" id="PRO_5045214022" evidence="7">
    <location>
        <begin position="29"/>
        <end position="337"/>
    </location>
</feature>